<evidence type="ECO:0000313" key="1">
    <source>
        <dbReference type="EMBL" id="KDQ50019.1"/>
    </source>
</evidence>
<organism evidence="1 2">
    <name type="scientific">Jaapia argillacea MUCL 33604</name>
    <dbReference type="NCBI Taxonomy" id="933084"/>
    <lineage>
        <taxon>Eukaryota</taxon>
        <taxon>Fungi</taxon>
        <taxon>Dikarya</taxon>
        <taxon>Basidiomycota</taxon>
        <taxon>Agaricomycotina</taxon>
        <taxon>Agaricomycetes</taxon>
        <taxon>Agaricomycetidae</taxon>
        <taxon>Jaapiales</taxon>
        <taxon>Jaapiaceae</taxon>
        <taxon>Jaapia</taxon>
    </lineage>
</organism>
<reference evidence="2" key="1">
    <citation type="journal article" date="2014" name="Proc. Natl. Acad. Sci. U.S.A.">
        <title>Extensive sampling of basidiomycete genomes demonstrates inadequacy of the white-rot/brown-rot paradigm for wood decay fungi.</title>
        <authorList>
            <person name="Riley R."/>
            <person name="Salamov A.A."/>
            <person name="Brown D.W."/>
            <person name="Nagy L.G."/>
            <person name="Floudas D."/>
            <person name="Held B.W."/>
            <person name="Levasseur A."/>
            <person name="Lombard V."/>
            <person name="Morin E."/>
            <person name="Otillar R."/>
            <person name="Lindquist E.A."/>
            <person name="Sun H."/>
            <person name="LaButti K.M."/>
            <person name="Schmutz J."/>
            <person name="Jabbour D."/>
            <person name="Luo H."/>
            <person name="Baker S.E."/>
            <person name="Pisabarro A.G."/>
            <person name="Walton J.D."/>
            <person name="Blanchette R.A."/>
            <person name="Henrissat B."/>
            <person name="Martin F."/>
            <person name="Cullen D."/>
            <person name="Hibbett D.S."/>
            <person name="Grigoriev I.V."/>
        </authorList>
    </citation>
    <scope>NUCLEOTIDE SEQUENCE [LARGE SCALE GENOMIC DNA]</scope>
    <source>
        <strain evidence="2">MUCL 33604</strain>
    </source>
</reference>
<evidence type="ECO:0000313" key="2">
    <source>
        <dbReference type="Proteomes" id="UP000027265"/>
    </source>
</evidence>
<dbReference type="HOGENOM" id="CLU_1305038_0_0_1"/>
<gene>
    <name evidence="1" type="ORF">JAAARDRAFT_200351</name>
</gene>
<sequence>MPWQVLSPDDKIAVVKLIQKIVDMCWPESGYVVTWGCPILMAAKDRIYDRHSQIGKIAITLVQDFFAAEEYRVKPAAEIAAYAKYAVAGGLALYGIPAPQGVNPESEGYTLPEDLYYSTFIIQSLASFLKITWGSLADPVEHNPDGTLKPRHNPVGALAMIAAAVERVFETFFTGKYVPPAHKFSQLWTSGMVTDHLVNTWRLTPRRWKEI</sequence>
<dbReference type="AlphaFoldDB" id="A0A067P5I6"/>
<proteinExistence type="predicted"/>
<accession>A0A067P5I6</accession>
<dbReference type="EMBL" id="KL197768">
    <property type="protein sequence ID" value="KDQ50019.1"/>
    <property type="molecule type" value="Genomic_DNA"/>
</dbReference>
<name>A0A067P5I6_9AGAM</name>
<dbReference type="OrthoDB" id="3070163at2759"/>
<protein>
    <submittedName>
        <fullName evidence="1">Uncharacterized protein</fullName>
    </submittedName>
</protein>
<dbReference type="InParanoid" id="A0A067P5I6"/>
<dbReference type="Proteomes" id="UP000027265">
    <property type="component" value="Unassembled WGS sequence"/>
</dbReference>
<keyword evidence="2" id="KW-1185">Reference proteome</keyword>